<keyword evidence="13" id="KW-1185">Reference proteome</keyword>
<dbReference type="FunCoup" id="A0A140LBN3">
    <property type="interactions" value="269"/>
</dbReference>
<dbReference type="GO" id="GO:0046933">
    <property type="term" value="F:proton-transporting ATP synthase activity, rotational mechanism"/>
    <property type="evidence" value="ECO:0007669"/>
    <property type="project" value="UniProtKB-UniRule"/>
</dbReference>
<evidence type="ECO:0000313" key="12">
    <source>
        <dbReference type="EMBL" id="KXG77958.1"/>
    </source>
</evidence>
<evidence type="ECO:0000256" key="1">
    <source>
        <dbReference type="ARBA" id="ARBA00004141"/>
    </source>
</evidence>
<dbReference type="InterPro" id="IPR023011">
    <property type="entry name" value="ATP_synth_F0_asu_AS"/>
</dbReference>
<dbReference type="InterPro" id="IPR000568">
    <property type="entry name" value="ATP_synth_F0_asu"/>
</dbReference>
<organism evidence="12 13">
    <name type="scientific">Fervidicola ferrireducens</name>
    <dbReference type="NCBI Taxonomy" id="520764"/>
    <lineage>
        <taxon>Bacteria</taxon>
        <taxon>Bacillati</taxon>
        <taxon>Bacillota</taxon>
        <taxon>Clostridia</taxon>
        <taxon>Thermosediminibacterales</taxon>
        <taxon>Thermosediminibacteraceae</taxon>
        <taxon>Fervidicola</taxon>
    </lineage>
</organism>
<comment type="subcellular location">
    <subcellularLocation>
        <location evidence="11">Cell membrane</location>
        <topology evidence="11">Multi-pass membrane protein</topology>
    </subcellularLocation>
    <subcellularLocation>
        <location evidence="1">Membrane</location>
        <topology evidence="1">Multi-pass membrane protein</topology>
    </subcellularLocation>
</comment>
<evidence type="ECO:0000256" key="7">
    <source>
        <dbReference type="ARBA" id="ARBA00022989"/>
    </source>
</evidence>
<accession>A0A140LBN3</accession>
<reference evidence="12 13" key="1">
    <citation type="submission" date="2015-12" db="EMBL/GenBank/DDBJ databases">
        <title>Draft genome sequnece of Fervidicola ferrireducens strain Y170.</title>
        <authorList>
            <person name="Patel B.K."/>
        </authorList>
    </citation>
    <scope>NUCLEOTIDE SEQUENCE [LARGE SCALE GENOMIC DNA]</scope>
    <source>
        <strain evidence="12 13">Y170</strain>
    </source>
</reference>
<keyword evidence="10 11" id="KW-0066">ATP synthesis</keyword>
<dbReference type="PRINTS" id="PR00123">
    <property type="entry name" value="ATPASEA"/>
</dbReference>
<dbReference type="PANTHER" id="PTHR42823">
    <property type="entry name" value="ATP SYNTHASE SUBUNIT A, CHLOROPLASTIC"/>
    <property type="match status" value="1"/>
</dbReference>
<name>A0A140LBN3_9FIRM</name>
<evidence type="ECO:0000256" key="4">
    <source>
        <dbReference type="ARBA" id="ARBA00022547"/>
    </source>
</evidence>
<comment type="function">
    <text evidence="11">Key component of the proton channel; it plays a direct role in the translocation of protons across the membrane.</text>
</comment>
<dbReference type="PATRIC" id="fig|520764.3.peg.793"/>
<dbReference type="Proteomes" id="UP000070427">
    <property type="component" value="Unassembled WGS sequence"/>
</dbReference>
<evidence type="ECO:0000256" key="11">
    <source>
        <dbReference type="HAMAP-Rule" id="MF_01393"/>
    </source>
</evidence>
<evidence type="ECO:0000256" key="9">
    <source>
        <dbReference type="ARBA" id="ARBA00023136"/>
    </source>
</evidence>
<dbReference type="HAMAP" id="MF_01393">
    <property type="entry name" value="ATP_synth_a_bact"/>
    <property type="match status" value="1"/>
</dbReference>
<keyword evidence="5 11" id="KW-0812">Transmembrane</keyword>
<protein>
    <recommendedName>
        <fullName evidence="11">ATP synthase subunit a</fullName>
    </recommendedName>
    <alternativeName>
        <fullName evidence="11">ATP synthase F0 sector subunit a</fullName>
    </alternativeName>
    <alternativeName>
        <fullName evidence="11">F-ATPase subunit 6</fullName>
    </alternativeName>
</protein>
<dbReference type="STRING" id="520764.AN618_07660"/>
<evidence type="ECO:0000256" key="8">
    <source>
        <dbReference type="ARBA" id="ARBA00023065"/>
    </source>
</evidence>
<keyword evidence="9 11" id="KW-0472">Membrane</keyword>
<dbReference type="AlphaFoldDB" id="A0A140LBN3"/>
<evidence type="ECO:0000313" key="13">
    <source>
        <dbReference type="Proteomes" id="UP000070427"/>
    </source>
</evidence>
<dbReference type="RefSeq" id="WP_066352291.1">
    <property type="nucleotide sequence ID" value="NZ_LOED01000006.1"/>
</dbReference>
<sequence length="218" mass="24240">MEFFPRVVFYLKFLDYKVPITETVVVTWCVMVILMVFSYFAGKSVGKEEGTLQKVCAVFYEAMEEVLNETMGETASTYIPYIGTLLAFLLLSNLSGLFGVRPPTADLSTTLVLAFITFFLIQKESIGRKGLLGYIKSFFEPSPALFPLNVIGSFSTPVSMAFRLFGNILGGLIIMNLVYSALPLFVPVPLHFYFDIFAGILQAFIFVMLTAVFIATAD</sequence>
<dbReference type="PANTHER" id="PTHR42823:SF3">
    <property type="entry name" value="ATP SYNTHASE SUBUNIT A, CHLOROPLASTIC"/>
    <property type="match status" value="1"/>
</dbReference>
<feature type="transmembrane region" description="Helical" evidence="11">
    <location>
        <begin position="78"/>
        <end position="98"/>
    </location>
</feature>
<dbReference type="GO" id="GO:0045259">
    <property type="term" value="C:proton-transporting ATP synthase complex"/>
    <property type="evidence" value="ECO:0007669"/>
    <property type="project" value="UniProtKB-KW"/>
</dbReference>
<dbReference type="GO" id="GO:0042777">
    <property type="term" value="P:proton motive force-driven plasma membrane ATP synthesis"/>
    <property type="evidence" value="ECO:0007669"/>
    <property type="project" value="TreeGrafter"/>
</dbReference>
<feature type="transmembrane region" description="Helical" evidence="11">
    <location>
        <begin position="104"/>
        <end position="121"/>
    </location>
</feature>
<feature type="transmembrane region" description="Helical" evidence="11">
    <location>
        <begin position="192"/>
        <end position="215"/>
    </location>
</feature>
<feature type="transmembrane region" description="Helical" evidence="11">
    <location>
        <begin position="20"/>
        <end position="41"/>
    </location>
</feature>
<dbReference type="OrthoDB" id="9789241at2"/>
<dbReference type="PROSITE" id="PS00449">
    <property type="entry name" value="ATPASE_A"/>
    <property type="match status" value="1"/>
</dbReference>
<proteinExistence type="inferred from homology"/>
<dbReference type="InterPro" id="IPR035908">
    <property type="entry name" value="F0_ATP_A_sf"/>
</dbReference>
<evidence type="ECO:0000256" key="2">
    <source>
        <dbReference type="ARBA" id="ARBA00006810"/>
    </source>
</evidence>
<dbReference type="InParanoid" id="A0A140LBN3"/>
<comment type="caution">
    <text evidence="12">The sequence shown here is derived from an EMBL/GenBank/DDBJ whole genome shotgun (WGS) entry which is preliminary data.</text>
</comment>
<dbReference type="Pfam" id="PF00119">
    <property type="entry name" value="ATP-synt_A"/>
    <property type="match status" value="1"/>
</dbReference>
<evidence type="ECO:0000256" key="3">
    <source>
        <dbReference type="ARBA" id="ARBA00022448"/>
    </source>
</evidence>
<evidence type="ECO:0000256" key="5">
    <source>
        <dbReference type="ARBA" id="ARBA00022692"/>
    </source>
</evidence>
<dbReference type="InterPro" id="IPR045082">
    <property type="entry name" value="ATP_syn_F0_a_bact/chloroplast"/>
</dbReference>
<keyword evidence="8 11" id="KW-0406">Ion transport</keyword>
<dbReference type="SUPFAM" id="SSF81336">
    <property type="entry name" value="F1F0 ATP synthase subunit A"/>
    <property type="match status" value="1"/>
</dbReference>
<dbReference type="Gene3D" id="1.20.120.220">
    <property type="entry name" value="ATP synthase, F0 complex, subunit A"/>
    <property type="match status" value="1"/>
</dbReference>
<keyword evidence="11" id="KW-1003">Cell membrane</keyword>
<comment type="similarity">
    <text evidence="2 11">Belongs to the ATPase A chain family.</text>
</comment>
<dbReference type="EMBL" id="LOED01000006">
    <property type="protein sequence ID" value="KXG77958.1"/>
    <property type="molecule type" value="Genomic_DNA"/>
</dbReference>
<keyword evidence="6 11" id="KW-0375">Hydrogen ion transport</keyword>
<dbReference type="CDD" id="cd00310">
    <property type="entry name" value="ATP-synt_Fo_a_6"/>
    <property type="match status" value="1"/>
</dbReference>
<keyword evidence="4 11" id="KW-0138">CF(0)</keyword>
<gene>
    <name evidence="11 12" type="primary">atpB</name>
    <name evidence="12" type="ORF">AN618_07660</name>
</gene>
<feature type="transmembrane region" description="Helical" evidence="11">
    <location>
        <begin position="164"/>
        <end position="186"/>
    </location>
</feature>
<evidence type="ECO:0000256" key="6">
    <source>
        <dbReference type="ARBA" id="ARBA00022781"/>
    </source>
</evidence>
<keyword evidence="3 11" id="KW-0813">Transport</keyword>
<evidence type="ECO:0000256" key="10">
    <source>
        <dbReference type="ARBA" id="ARBA00023310"/>
    </source>
</evidence>
<dbReference type="GO" id="GO:0005886">
    <property type="term" value="C:plasma membrane"/>
    <property type="evidence" value="ECO:0007669"/>
    <property type="project" value="UniProtKB-SubCell"/>
</dbReference>
<keyword evidence="7 11" id="KW-1133">Transmembrane helix</keyword>